<accession>A0A1I8JP29</accession>
<reference evidence="4" key="1">
    <citation type="submission" date="2016-11" db="UniProtKB">
        <authorList>
            <consortium name="WormBaseParasite"/>
        </authorList>
    </citation>
    <scope>IDENTIFICATION</scope>
</reference>
<evidence type="ECO:0000313" key="4">
    <source>
        <dbReference type="WBParaSite" id="snap_masked-unitig_24759-processed-gene-0.0-mRNA-1"/>
    </source>
</evidence>
<keyword evidence="1" id="KW-0862">Zinc</keyword>
<sequence length="367" mass="39913">SSFKSASVASRLHLQSERRRLSPLRLRVEQALVGVQDATRALPATQFAEKFHQGTPRPTELRLELAPVIRRLGTGCALRPAVAENACDGTAAAGVLTAQDSRHGASVAERRERSPSSTGHLHRPVAEASTLLWSSTSSSTSSSLYPNLEAPCLSLSAVKAAAARFDSYLANPDSLALPQLQAAADSKLRQPENLPGTSRANGGNWPDQSFDEMDSNLDCAAVHSQQLTKADPSNTVLHGVERPGCPAASRMPTGRVQSDDGHEQWIFLCAAHRTPMECSAIDYTRHTLDGAACLLNSSKYFPSRHIKEASIGKLASICRRVYRVFSHAYFHHRGVFDAFEEETTCADDSTVFVMKYQLMTKEILIVS</sequence>
<dbReference type="AlphaFoldDB" id="A0A1I8JP29"/>
<feature type="binding site" evidence="1">
    <location>
        <position position="327"/>
    </location>
    <ligand>
        <name>Zn(2+)</name>
        <dbReference type="ChEBI" id="CHEBI:29105"/>
    </ligand>
</feature>
<dbReference type="Gene3D" id="1.20.140.30">
    <property type="entry name" value="MOB kinase activator"/>
    <property type="match status" value="1"/>
</dbReference>
<organism evidence="3 4">
    <name type="scientific">Macrostomum lignano</name>
    <dbReference type="NCBI Taxonomy" id="282301"/>
    <lineage>
        <taxon>Eukaryota</taxon>
        <taxon>Metazoa</taxon>
        <taxon>Spiralia</taxon>
        <taxon>Lophotrochozoa</taxon>
        <taxon>Platyhelminthes</taxon>
        <taxon>Rhabditophora</taxon>
        <taxon>Macrostomorpha</taxon>
        <taxon>Macrostomida</taxon>
        <taxon>Macrostomidae</taxon>
        <taxon>Macrostomum</taxon>
    </lineage>
</organism>
<protein>
    <submittedName>
        <fullName evidence="4">MOB kinase activator-like 4</fullName>
    </submittedName>
</protein>
<feature type="compositionally biased region" description="Basic and acidic residues" evidence="2">
    <location>
        <begin position="100"/>
        <end position="114"/>
    </location>
</feature>
<dbReference type="WBParaSite" id="snap_masked-unitig_24759-processed-gene-0.0-mRNA-1">
    <property type="protein sequence ID" value="snap_masked-unitig_24759-processed-gene-0.0-mRNA-1"/>
    <property type="gene ID" value="snap_masked-unitig_24759-processed-gene-0.0"/>
</dbReference>
<dbReference type="InterPro" id="IPR005301">
    <property type="entry name" value="MOB_kinase_act_fam"/>
</dbReference>
<evidence type="ECO:0000256" key="2">
    <source>
        <dbReference type="SAM" id="MobiDB-lite"/>
    </source>
</evidence>
<dbReference type="SUPFAM" id="SSF101152">
    <property type="entry name" value="Mob1/phocein"/>
    <property type="match status" value="1"/>
</dbReference>
<feature type="binding site" evidence="1">
    <location>
        <position position="332"/>
    </location>
    <ligand>
        <name>Zn(2+)</name>
        <dbReference type="ChEBI" id="CHEBI:29105"/>
    </ligand>
</feature>
<dbReference type="PANTHER" id="PTHR22599">
    <property type="entry name" value="MPS ONE BINDER KINASE ACTIVATOR-LIKE MOB"/>
    <property type="match status" value="1"/>
</dbReference>
<dbReference type="Pfam" id="PF03637">
    <property type="entry name" value="Mob1_phocein"/>
    <property type="match status" value="1"/>
</dbReference>
<feature type="region of interest" description="Disordered" evidence="2">
    <location>
        <begin position="186"/>
        <end position="209"/>
    </location>
</feature>
<dbReference type="Proteomes" id="UP000095280">
    <property type="component" value="Unplaced"/>
</dbReference>
<dbReference type="InterPro" id="IPR036703">
    <property type="entry name" value="MOB_kinase_act_sf"/>
</dbReference>
<name>A0A1I8JP29_9PLAT</name>
<keyword evidence="1" id="KW-0479">Metal-binding</keyword>
<evidence type="ECO:0000256" key="1">
    <source>
        <dbReference type="PIRSR" id="PIRSR605301-1"/>
    </source>
</evidence>
<keyword evidence="3" id="KW-1185">Reference proteome</keyword>
<evidence type="ECO:0000313" key="3">
    <source>
        <dbReference type="Proteomes" id="UP000095280"/>
    </source>
</evidence>
<proteinExistence type="predicted"/>
<dbReference type="SMART" id="SM01388">
    <property type="entry name" value="Mob1_phocein"/>
    <property type="match status" value="1"/>
</dbReference>
<feature type="region of interest" description="Disordered" evidence="2">
    <location>
        <begin position="100"/>
        <end position="123"/>
    </location>
</feature>